<comment type="caution">
    <text evidence="2">The sequence shown here is derived from an EMBL/GenBank/DDBJ whole genome shotgun (WGS) entry which is preliminary data.</text>
</comment>
<dbReference type="RefSeq" id="XP_004832628.1">
    <property type="nucleotide sequence ID" value="XM_004832571.1"/>
</dbReference>
<dbReference type="AlphaFoldDB" id="L1LCV6"/>
<name>L1LCV6_THEEQ</name>
<proteinExistence type="predicted"/>
<sequence>MEDDPNSSNLSDLESFILTKYDPLLTIVKELNDSLQNLEKENLRLERRIVNLEQYLLSSKNEDKNTKEKFTLPSEVNLVEDESALSLPWLFSCQAKTPLSALQVLLEFHPDSTIELDISTWLREENMWISLLDELLPILSLSVGSNELEELHSIRRIARKTLLEMSKNEILIVLRNVPGKDEASSNATRITLVAILASAISEAWKRVEQLNPHNMGRVSLVLEGDNIGTRLRAGTKRFRIEPLN</sequence>
<evidence type="ECO:0008006" key="4">
    <source>
        <dbReference type="Google" id="ProtNLM"/>
    </source>
</evidence>
<feature type="coiled-coil region" evidence="1">
    <location>
        <begin position="28"/>
        <end position="55"/>
    </location>
</feature>
<dbReference type="KEGG" id="beq:BEWA_052310"/>
<accession>L1LCV6</accession>
<dbReference type="EMBL" id="ACOU01000003">
    <property type="protein sequence ID" value="EKX73176.1"/>
    <property type="molecule type" value="Genomic_DNA"/>
</dbReference>
<protein>
    <recommendedName>
        <fullName evidence="4">Apicomplexan specific coiled coil protein</fullName>
    </recommendedName>
</protein>
<dbReference type="GeneID" id="15802783"/>
<reference evidence="2 3" key="1">
    <citation type="journal article" date="2012" name="BMC Genomics">
        <title>Comparative genomic analysis and phylogenetic position of Theileria equi.</title>
        <authorList>
            <person name="Kappmeyer L.S."/>
            <person name="Thiagarajan M."/>
            <person name="Herndon D.R."/>
            <person name="Ramsay J.D."/>
            <person name="Caler E."/>
            <person name="Djikeng A."/>
            <person name="Gillespie J.J."/>
            <person name="Lau A.O."/>
            <person name="Roalson E.H."/>
            <person name="Silva J.C."/>
            <person name="Silva M.G."/>
            <person name="Suarez C.E."/>
            <person name="Ueti M.W."/>
            <person name="Nene V.M."/>
            <person name="Mealey R.H."/>
            <person name="Knowles D.P."/>
            <person name="Brayton K.A."/>
        </authorList>
    </citation>
    <scope>NUCLEOTIDE SEQUENCE [LARGE SCALE GENOMIC DNA]</scope>
    <source>
        <strain evidence="2 3">WA</strain>
    </source>
</reference>
<dbReference type="VEuPathDB" id="PiroplasmaDB:BEWA_052310"/>
<dbReference type="eggNOG" id="ENOG502RXTX">
    <property type="taxonomic scope" value="Eukaryota"/>
</dbReference>
<gene>
    <name evidence="2" type="ORF">BEWA_052310</name>
</gene>
<dbReference type="OrthoDB" id="361055at2759"/>
<evidence type="ECO:0000313" key="3">
    <source>
        <dbReference type="Proteomes" id="UP000031512"/>
    </source>
</evidence>
<dbReference type="Proteomes" id="UP000031512">
    <property type="component" value="Unassembled WGS sequence"/>
</dbReference>
<organism evidence="2 3">
    <name type="scientific">Theileria equi strain WA</name>
    <dbReference type="NCBI Taxonomy" id="1537102"/>
    <lineage>
        <taxon>Eukaryota</taxon>
        <taxon>Sar</taxon>
        <taxon>Alveolata</taxon>
        <taxon>Apicomplexa</taxon>
        <taxon>Aconoidasida</taxon>
        <taxon>Piroplasmida</taxon>
        <taxon>Theileriidae</taxon>
        <taxon>Theileria</taxon>
    </lineage>
</organism>
<evidence type="ECO:0000256" key="1">
    <source>
        <dbReference type="SAM" id="Coils"/>
    </source>
</evidence>
<keyword evidence="3" id="KW-1185">Reference proteome</keyword>
<keyword evidence="1" id="KW-0175">Coiled coil</keyword>
<evidence type="ECO:0000313" key="2">
    <source>
        <dbReference type="EMBL" id="EKX73176.1"/>
    </source>
</evidence>